<dbReference type="GO" id="GO:0042279">
    <property type="term" value="F:nitrite reductase (cytochrome, ammonia-forming) activity"/>
    <property type="evidence" value="ECO:0007669"/>
    <property type="project" value="InterPro"/>
</dbReference>
<comment type="caution">
    <text evidence="6">The sequence shown here is derived from an EMBL/GenBank/DDBJ whole genome shotgun (WGS) entry which is preliminary data.</text>
</comment>
<dbReference type="SUPFAM" id="SSF48695">
    <property type="entry name" value="Multiheme cytochromes"/>
    <property type="match status" value="1"/>
</dbReference>
<dbReference type="Pfam" id="PF13435">
    <property type="entry name" value="Cytochrome_C554"/>
    <property type="match status" value="1"/>
</dbReference>
<dbReference type="PANTHER" id="PTHR35038:SF8">
    <property type="entry name" value="C-TYPE POLYHEME CYTOCHROME OMCC"/>
    <property type="match status" value="1"/>
</dbReference>
<dbReference type="InterPro" id="IPR023155">
    <property type="entry name" value="Cyt_c-552/4"/>
</dbReference>
<dbReference type="InterPro" id="IPR011989">
    <property type="entry name" value="ARM-like"/>
</dbReference>
<evidence type="ECO:0000256" key="3">
    <source>
        <dbReference type="SAM" id="Phobius"/>
    </source>
</evidence>
<dbReference type="SUPFAM" id="SSF48452">
    <property type="entry name" value="TPR-like"/>
    <property type="match status" value="1"/>
</dbReference>
<reference evidence="6" key="1">
    <citation type="journal article" date="2015" name="Nature">
        <title>Complex archaea that bridge the gap between prokaryotes and eukaryotes.</title>
        <authorList>
            <person name="Spang A."/>
            <person name="Saw J.H."/>
            <person name="Jorgensen S.L."/>
            <person name="Zaremba-Niedzwiedzka K."/>
            <person name="Martijn J."/>
            <person name="Lind A.E."/>
            <person name="van Eijk R."/>
            <person name="Schleper C."/>
            <person name="Guy L."/>
            <person name="Ettema T.J."/>
        </authorList>
    </citation>
    <scope>NUCLEOTIDE SEQUENCE</scope>
</reference>
<dbReference type="Gene3D" id="1.25.40.10">
    <property type="entry name" value="Tetratricopeptide repeat domain"/>
    <property type="match status" value="2"/>
</dbReference>
<evidence type="ECO:0000256" key="1">
    <source>
        <dbReference type="ARBA" id="ARBA00022729"/>
    </source>
</evidence>
<dbReference type="EMBL" id="LAZR01000034">
    <property type="protein sequence ID" value="KKO01557.1"/>
    <property type="molecule type" value="Genomic_DNA"/>
</dbReference>
<dbReference type="InterPro" id="IPR036280">
    <property type="entry name" value="Multihaem_cyt_sf"/>
</dbReference>
<accession>A0A0F9XQ34</accession>
<dbReference type="GO" id="GO:0042597">
    <property type="term" value="C:periplasmic space"/>
    <property type="evidence" value="ECO:0007669"/>
    <property type="project" value="InterPro"/>
</dbReference>
<dbReference type="Pfam" id="PF02335">
    <property type="entry name" value="Cytochrom_C552"/>
    <property type="match status" value="1"/>
</dbReference>
<dbReference type="PANTHER" id="PTHR35038">
    <property type="entry name" value="DISSIMILATORY SULFITE REDUCTASE SIRA"/>
    <property type="match status" value="1"/>
</dbReference>
<dbReference type="InterPro" id="IPR011990">
    <property type="entry name" value="TPR-like_helical_dom_sf"/>
</dbReference>
<dbReference type="PROSITE" id="PS50005">
    <property type="entry name" value="TPR"/>
    <property type="match status" value="2"/>
</dbReference>
<dbReference type="Pfam" id="PF09699">
    <property type="entry name" value="Paired_CXXCH_1"/>
    <property type="match status" value="1"/>
</dbReference>
<feature type="domain" description="Cytochrome c-552/4" evidence="5">
    <location>
        <begin position="226"/>
        <end position="268"/>
    </location>
</feature>
<gene>
    <name evidence="6" type="ORF">LCGC14_0113610</name>
</gene>
<name>A0A0F9XQ34_9ZZZZ</name>
<feature type="compositionally biased region" description="Low complexity" evidence="2">
    <location>
        <begin position="1"/>
        <end position="20"/>
    </location>
</feature>
<evidence type="ECO:0000313" key="6">
    <source>
        <dbReference type="EMBL" id="KKO01557.1"/>
    </source>
</evidence>
<dbReference type="Gene3D" id="1.10.1130.10">
    <property type="entry name" value="Flavocytochrome C3, Chain A"/>
    <property type="match status" value="2"/>
</dbReference>
<dbReference type="InterPro" id="IPR051829">
    <property type="entry name" value="Multiheme_Cytochr_ET"/>
</dbReference>
<proteinExistence type="predicted"/>
<dbReference type="InterPro" id="IPR003321">
    <property type="entry name" value="Cyt_c552"/>
</dbReference>
<keyword evidence="3" id="KW-0472">Membrane</keyword>
<dbReference type="Pfam" id="PF13181">
    <property type="entry name" value="TPR_8"/>
    <property type="match status" value="1"/>
</dbReference>
<feature type="transmembrane region" description="Helical" evidence="3">
    <location>
        <begin position="31"/>
        <end position="50"/>
    </location>
</feature>
<evidence type="ECO:0000259" key="5">
    <source>
        <dbReference type="Pfam" id="PF13435"/>
    </source>
</evidence>
<feature type="domain" description="Doubled CXXCH motif" evidence="4">
    <location>
        <begin position="390"/>
        <end position="416"/>
    </location>
</feature>
<keyword evidence="3" id="KW-1133">Transmembrane helix</keyword>
<sequence>MSSQHNNKKSQQQKSSITQNAEGTKSNRKNAVYLLAAICVLLLAVTGWWWTQHAAKAVTPARDVAAPASPVAAPAAAKPVTKPQPTADFVGMENCVGCHAEQAERFTGSHHDLAMQESTESSVLGDFNDVKFEFGGVTTRFFRRGADFMVNTADDQGLYQDYVARYTFGVYPLQQYLLALPGGRYQAFSVAWDARPKEEGGERWFQLNPEFNGDEPDKAFHWTGRNFNWNLTCAECHSTNLQRNYDPVSNSYDTQWDDIDVACESCHGPGSLHLKWTADPEQLSPEQLSRKGLTLNFDERRKAIWQHNPQSGQPERSVAKTTETEIQACAACHSRRAKLFDDNTPAQQLVESFLLANLDQGLYHADGQIQDEVFVHGSFVQSKMYDAGVTCSDCHDPHSLELRAPGNGVCLQCHVADEYQTPKHHFHETDVGSQCVDCHMPATTYMGVDPRRDHSLRIPRPDQTLSMGVPNACNSCHEDQSPQWAADKVEQWYGHVPQGHQDFAQTLHDARNGVQQSPDALLTLLSNETQPVIARATAASLLQNWPQPEVLGDLVLALRDPDPRMRLGALEGLGQLAPVTRWQMVAPLLTDPVRTVRMQAAAQLLDIPPDQAPADKRADFQKALDEYVENQHSNADNPSAQLNLAVYYQSRGQLALAEEAYQRALLLDPYFEPAYVNLADLYRSSLRDPDGERLLSEALERVPQAASLHFSLGLLQVRQKQVSQALLPLGRAVDLQPDNQHYRYVYAVALNSVGQREKALAVIEAGLALTPGNQQLTTLKAQLQASPE</sequence>
<dbReference type="AlphaFoldDB" id="A0A0F9XQ34"/>
<evidence type="ECO:0000256" key="2">
    <source>
        <dbReference type="SAM" id="MobiDB-lite"/>
    </source>
</evidence>
<protein>
    <submittedName>
        <fullName evidence="6">Uncharacterized protein</fullName>
    </submittedName>
</protein>
<dbReference type="SMART" id="SM00028">
    <property type="entry name" value="TPR"/>
    <property type="match status" value="2"/>
</dbReference>
<keyword evidence="3" id="KW-0812">Transmembrane</keyword>
<dbReference type="Pfam" id="PF13432">
    <property type="entry name" value="TPR_16"/>
    <property type="match status" value="1"/>
</dbReference>
<dbReference type="Gene3D" id="1.25.10.10">
    <property type="entry name" value="Leucine-rich Repeat Variant"/>
    <property type="match status" value="1"/>
</dbReference>
<keyword evidence="1" id="KW-0732">Signal</keyword>
<dbReference type="InterPro" id="IPR010177">
    <property type="entry name" value="Paired_CXXCH_1"/>
</dbReference>
<dbReference type="Pfam" id="PF13646">
    <property type="entry name" value="HEAT_2"/>
    <property type="match status" value="1"/>
</dbReference>
<feature type="region of interest" description="Disordered" evidence="2">
    <location>
        <begin position="1"/>
        <end position="23"/>
    </location>
</feature>
<organism evidence="6">
    <name type="scientific">marine sediment metagenome</name>
    <dbReference type="NCBI Taxonomy" id="412755"/>
    <lineage>
        <taxon>unclassified sequences</taxon>
        <taxon>metagenomes</taxon>
        <taxon>ecological metagenomes</taxon>
    </lineage>
</organism>
<dbReference type="InterPro" id="IPR019734">
    <property type="entry name" value="TPR_rpt"/>
</dbReference>
<evidence type="ECO:0000259" key="4">
    <source>
        <dbReference type="Pfam" id="PF09699"/>
    </source>
</evidence>